<evidence type="ECO:0000256" key="2">
    <source>
        <dbReference type="PIRSR" id="PIRSR033579-3"/>
    </source>
</evidence>
<organism evidence="3 4">
    <name type="scientific">Desulfovibrio psychrotolerans</name>
    <dbReference type="NCBI Taxonomy" id="415242"/>
    <lineage>
        <taxon>Bacteria</taxon>
        <taxon>Pseudomonadati</taxon>
        <taxon>Thermodesulfobacteriota</taxon>
        <taxon>Desulfovibrionia</taxon>
        <taxon>Desulfovibrionales</taxon>
        <taxon>Desulfovibrionaceae</taxon>
        <taxon>Desulfovibrio</taxon>
    </lineage>
</organism>
<feature type="active site" description="Proton acceptor" evidence="1">
    <location>
        <position position="146"/>
    </location>
</feature>
<feature type="binding site" evidence="2">
    <location>
        <position position="146"/>
    </location>
    <ligand>
        <name>Co(2+)</name>
        <dbReference type="ChEBI" id="CHEBI:48828"/>
    </ligand>
</feature>
<keyword evidence="2" id="KW-0479">Metal-binding</keyword>
<name>A0A7J0BUX1_9BACT</name>
<evidence type="ECO:0000313" key="4">
    <source>
        <dbReference type="Proteomes" id="UP000503820"/>
    </source>
</evidence>
<dbReference type="InterPro" id="IPR010388">
    <property type="entry name" value="Anaerobic_Co-chelatase"/>
</dbReference>
<dbReference type="GO" id="GO:0046872">
    <property type="term" value="F:metal ion binding"/>
    <property type="evidence" value="ECO:0007669"/>
    <property type="project" value="UniProtKB-KW"/>
</dbReference>
<comment type="caution">
    <text evidence="3">The sequence shown here is derived from an EMBL/GenBank/DDBJ whole genome shotgun (WGS) entry which is preliminary data.</text>
</comment>
<protein>
    <submittedName>
        <fullName evidence="3">Sirohydrochlorin cobaltochelatase CbiKC</fullName>
    </submittedName>
</protein>
<evidence type="ECO:0000256" key="1">
    <source>
        <dbReference type="PIRSR" id="PIRSR033579-1"/>
    </source>
</evidence>
<dbReference type="AlphaFoldDB" id="A0A7J0BUX1"/>
<dbReference type="CDD" id="cd03413">
    <property type="entry name" value="CbiK_C"/>
    <property type="match status" value="1"/>
</dbReference>
<dbReference type="PIRSF" id="PIRSF033579">
    <property type="entry name" value="Anaer_Co_chel"/>
    <property type="match status" value="1"/>
</dbReference>
<dbReference type="SUPFAM" id="SSF53800">
    <property type="entry name" value="Chelatase"/>
    <property type="match status" value="1"/>
</dbReference>
<dbReference type="Gene3D" id="3.40.50.1400">
    <property type="match status" value="2"/>
</dbReference>
<proteinExistence type="predicted"/>
<dbReference type="GO" id="GO:0019251">
    <property type="term" value="P:anaerobic cobalamin biosynthetic process"/>
    <property type="evidence" value="ECO:0007669"/>
    <property type="project" value="InterPro"/>
</dbReference>
<dbReference type="Pfam" id="PF06180">
    <property type="entry name" value="CbiK"/>
    <property type="match status" value="1"/>
</dbReference>
<reference evidence="3 4" key="1">
    <citation type="submission" date="2020-05" db="EMBL/GenBank/DDBJ databases">
        <title>Draft genome sequence of Desulfovibrio psychrotolerans JS1T.</title>
        <authorList>
            <person name="Ueno A."/>
            <person name="Tamazawa S."/>
            <person name="Tamamura S."/>
            <person name="Murakami T."/>
            <person name="Kiyama T."/>
            <person name="Inomata H."/>
            <person name="Amano Y."/>
            <person name="Miyakawa K."/>
            <person name="Tamaki H."/>
            <person name="Naganuma T."/>
            <person name="Kaneko K."/>
        </authorList>
    </citation>
    <scope>NUCLEOTIDE SEQUENCE [LARGE SCALE GENOMIC DNA]</scope>
    <source>
        <strain evidence="3 4">JS1</strain>
    </source>
</reference>
<evidence type="ECO:0000313" key="3">
    <source>
        <dbReference type="EMBL" id="GFM37506.1"/>
    </source>
</evidence>
<gene>
    <name evidence="3" type="primary">cbiKc</name>
    <name evidence="3" type="ORF">DSM19430T_21900</name>
</gene>
<keyword evidence="4" id="KW-1185">Reference proteome</keyword>
<dbReference type="GO" id="GO:0016852">
    <property type="term" value="F:sirohydrochlorin cobaltochelatase activity"/>
    <property type="evidence" value="ECO:0007669"/>
    <property type="project" value="InterPro"/>
</dbReference>
<accession>A0A7J0BUX1</accession>
<feature type="binding site" evidence="2">
    <location>
        <position position="208"/>
    </location>
    <ligand>
        <name>Co(2+)</name>
        <dbReference type="ChEBI" id="CHEBI:48828"/>
    </ligand>
</feature>
<sequence>MKRGILLVVFGANSKQANDTLSLVDERVRSAFPGVNVRWAFTSELIRDRLAEQRVKTDSVRKALEKMGFERYTHVAVQSLHIIPGVEYEDLLADGAAMREQGRLSDVVVGSPLLHSDTDVAQAAAAMLRHLPSQRTPEEAVVFMGHGTWHSGDSRYEDLSRAVRDKDDRIFIGTMDGNHTIDDLLPLLQAAGCGRVWLLPLLSVVGRHARRDMAGDEPQSWKSRLEGAGMECLPVLTGVAEYSGFVDIWIQHLAAALERLERPERPERPER</sequence>
<dbReference type="Proteomes" id="UP000503820">
    <property type="component" value="Unassembled WGS sequence"/>
</dbReference>
<dbReference type="EMBL" id="BLVP01000008">
    <property type="protein sequence ID" value="GFM37506.1"/>
    <property type="molecule type" value="Genomic_DNA"/>
</dbReference>
<keyword evidence="2" id="KW-0170">Cobalt</keyword>
<dbReference type="RefSeq" id="WP_174410098.1">
    <property type="nucleotide sequence ID" value="NZ_BLVP01000008.1"/>
</dbReference>